<evidence type="ECO:0000256" key="6">
    <source>
        <dbReference type="ARBA" id="ARBA00023180"/>
    </source>
</evidence>
<dbReference type="AlphaFoldDB" id="A0A2T3B0K8"/>
<keyword evidence="4" id="KW-1133">Transmembrane helix</keyword>
<evidence type="ECO:0000256" key="4">
    <source>
        <dbReference type="ARBA" id="ARBA00022989"/>
    </source>
</evidence>
<evidence type="ECO:0000256" key="5">
    <source>
        <dbReference type="ARBA" id="ARBA00023136"/>
    </source>
</evidence>
<feature type="signal peptide" evidence="7">
    <location>
        <begin position="1"/>
        <end position="20"/>
    </location>
</feature>
<evidence type="ECO:0000259" key="8">
    <source>
        <dbReference type="PROSITE" id="PS51212"/>
    </source>
</evidence>
<evidence type="ECO:0000256" key="2">
    <source>
        <dbReference type="ARBA" id="ARBA00022692"/>
    </source>
</evidence>
<keyword evidence="3 7" id="KW-0732">Signal</keyword>
<organism evidence="9 10">
    <name type="scientific">Amorphotheca resinae ATCC 22711</name>
    <dbReference type="NCBI Taxonomy" id="857342"/>
    <lineage>
        <taxon>Eukaryota</taxon>
        <taxon>Fungi</taxon>
        <taxon>Dikarya</taxon>
        <taxon>Ascomycota</taxon>
        <taxon>Pezizomycotina</taxon>
        <taxon>Leotiomycetes</taxon>
        <taxon>Helotiales</taxon>
        <taxon>Amorphothecaceae</taxon>
        <taxon>Amorphotheca</taxon>
    </lineage>
</organism>
<comment type="subcellular location">
    <subcellularLocation>
        <location evidence="1">Membrane</location>
        <topology evidence="1">Single-pass membrane protein</topology>
    </subcellularLocation>
</comment>
<feature type="chain" id="PRO_5015722212" description="WSC domain-containing protein" evidence="7">
    <location>
        <begin position="21"/>
        <end position="165"/>
    </location>
</feature>
<evidence type="ECO:0000256" key="3">
    <source>
        <dbReference type="ARBA" id="ARBA00022729"/>
    </source>
</evidence>
<dbReference type="OrthoDB" id="5985073at2759"/>
<dbReference type="GeneID" id="36573769"/>
<gene>
    <name evidence="9" type="ORF">M430DRAFT_276743</name>
</gene>
<keyword evidence="5" id="KW-0472">Membrane</keyword>
<sequence length="165" mass="17854">MTPLSLFLFLSTLLILPLSAEQAVTYPSTKKWDYIGCYNETSPQEIGPRILSGGIDEALPGMTVPMCLAFCFSNFFKFAGVEYAQECYCSDFFSLKNMPVREELCDMPCVGNGSLICGGALHVNVYQTKGGRRNAAAVQEKGFRGRWGCWLALGVALAVAVGGAV</sequence>
<dbReference type="InterPro" id="IPR051836">
    <property type="entry name" value="Kremen_rcpt"/>
</dbReference>
<accession>A0A2T3B0K8</accession>
<protein>
    <recommendedName>
        <fullName evidence="8">WSC domain-containing protein</fullName>
    </recommendedName>
</protein>
<dbReference type="Proteomes" id="UP000241818">
    <property type="component" value="Unassembled WGS sequence"/>
</dbReference>
<name>A0A2T3B0K8_AMORE</name>
<reference evidence="9 10" key="1">
    <citation type="journal article" date="2018" name="New Phytol.">
        <title>Comparative genomics and transcriptomics depict ericoid mycorrhizal fungi as versatile saprotrophs and plant mutualists.</title>
        <authorList>
            <person name="Martino E."/>
            <person name="Morin E."/>
            <person name="Grelet G.A."/>
            <person name="Kuo A."/>
            <person name="Kohler A."/>
            <person name="Daghino S."/>
            <person name="Barry K.W."/>
            <person name="Cichocki N."/>
            <person name="Clum A."/>
            <person name="Dockter R.B."/>
            <person name="Hainaut M."/>
            <person name="Kuo R.C."/>
            <person name="LaButti K."/>
            <person name="Lindahl B.D."/>
            <person name="Lindquist E.A."/>
            <person name="Lipzen A."/>
            <person name="Khouja H.R."/>
            <person name="Magnuson J."/>
            <person name="Murat C."/>
            <person name="Ohm R.A."/>
            <person name="Singer S.W."/>
            <person name="Spatafora J.W."/>
            <person name="Wang M."/>
            <person name="Veneault-Fourrey C."/>
            <person name="Henrissat B."/>
            <person name="Grigoriev I.V."/>
            <person name="Martin F.M."/>
            <person name="Perotto S."/>
        </authorList>
    </citation>
    <scope>NUCLEOTIDE SEQUENCE [LARGE SCALE GENOMIC DNA]</scope>
    <source>
        <strain evidence="9 10">ATCC 22711</strain>
    </source>
</reference>
<evidence type="ECO:0000313" key="9">
    <source>
        <dbReference type="EMBL" id="PSS16934.1"/>
    </source>
</evidence>
<dbReference type="PANTHER" id="PTHR24269:SF16">
    <property type="entry name" value="PROTEIN SLG1"/>
    <property type="match status" value="1"/>
</dbReference>
<dbReference type="InParanoid" id="A0A2T3B0K8"/>
<keyword evidence="6" id="KW-0325">Glycoprotein</keyword>
<proteinExistence type="predicted"/>
<keyword evidence="2" id="KW-0812">Transmembrane</keyword>
<dbReference type="PROSITE" id="PS51212">
    <property type="entry name" value="WSC"/>
    <property type="match status" value="1"/>
</dbReference>
<dbReference type="RefSeq" id="XP_024720442.1">
    <property type="nucleotide sequence ID" value="XM_024865688.1"/>
</dbReference>
<dbReference type="Pfam" id="PF01822">
    <property type="entry name" value="WSC"/>
    <property type="match status" value="1"/>
</dbReference>
<dbReference type="PANTHER" id="PTHR24269">
    <property type="entry name" value="KREMEN PROTEIN"/>
    <property type="match status" value="1"/>
</dbReference>
<dbReference type="STRING" id="857342.A0A2T3B0K8"/>
<dbReference type="GO" id="GO:0005886">
    <property type="term" value="C:plasma membrane"/>
    <property type="evidence" value="ECO:0007669"/>
    <property type="project" value="TreeGrafter"/>
</dbReference>
<keyword evidence="10" id="KW-1185">Reference proteome</keyword>
<dbReference type="EMBL" id="KZ679012">
    <property type="protein sequence ID" value="PSS16934.1"/>
    <property type="molecule type" value="Genomic_DNA"/>
</dbReference>
<dbReference type="InterPro" id="IPR002889">
    <property type="entry name" value="WSC_carb-bd"/>
</dbReference>
<feature type="domain" description="WSC" evidence="8">
    <location>
        <begin position="31"/>
        <end position="129"/>
    </location>
</feature>
<dbReference type="SMART" id="SM00321">
    <property type="entry name" value="WSC"/>
    <property type="match status" value="1"/>
</dbReference>
<evidence type="ECO:0000313" key="10">
    <source>
        <dbReference type="Proteomes" id="UP000241818"/>
    </source>
</evidence>
<evidence type="ECO:0000256" key="7">
    <source>
        <dbReference type="SAM" id="SignalP"/>
    </source>
</evidence>
<evidence type="ECO:0000256" key="1">
    <source>
        <dbReference type="ARBA" id="ARBA00004167"/>
    </source>
</evidence>